<dbReference type="InterPro" id="IPR050238">
    <property type="entry name" value="DNA_Rep/Repair_Clamp_Loader"/>
</dbReference>
<dbReference type="SUPFAM" id="SSF52540">
    <property type="entry name" value="P-loop containing nucleoside triphosphate hydrolases"/>
    <property type="match status" value="1"/>
</dbReference>
<keyword evidence="5" id="KW-0235">DNA replication</keyword>
<evidence type="ECO:0000313" key="10">
    <source>
        <dbReference type="Proteomes" id="UP000198571"/>
    </source>
</evidence>
<protein>
    <recommendedName>
        <fullName evidence="2">DNA polymerase III subunit delta'</fullName>
        <ecNumber evidence="1">2.7.7.7</ecNumber>
    </recommendedName>
</protein>
<reference evidence="10" key="1">
    <citation type="submission" date="2016-10" db="EMBL/GenBank/DDBJ databases">
        <authorList>
            <person name="Varghese N."/>
            <person name="Submissions S."/>
        </authorList>
    </citation>
    <scope>NUCLEOTIDE SEQUENCE [LARGE SCALE GENOMIC DNA]</scope>
    <source>
        <strain evidence="10">S9</strain>
    </source>
</reference>
<feature type="domain" description="DNA polymerase III delta subunit C-terminal" evidence="8">
    <location>
        <begin position="213"/>
        <end position="327"/>
    </location>
</feature>
<dbReference type="STRING" id="1601833.SAMN05518684_1246"/>
<keyword evidence="6" id="KW-0239">DNA-directed DNA polymerase</keyword>
<evidence type="ECO:0000313" key="9">
    <source>
        <dbReference type="EMBL" id="SES40586.1"/>
    </source>
</evidence>
<dbReference type="GO" id="GO:0006261">
    <property type="term" value="P:DNA-templated DNA replication"/>
    <property type="evidence" value="ECO:0007669"/>
    <property type="project" value="TreeGrafter"/>
</dbReference>
<dbReference type="RefSeq" id="WP_093055781.1">
    <property type="nucleotide sequence ID" value="NZ_FOGT01000024.1"/>
</dbReference>
<dbReference type="Gene3D" id="3.40.50.300">
    <property type="entry name" value="P-loop containing nucleotide triphosphate hydrolases"/>
    <property type="match status" value="1"/>
</dbReference>
<dbReference type="InterPro" id="IPR015199">
    <property type="entry name" value="DNA_pol_III_delta_C"/>
</dbReference>
<dbReference type="EMBL" id="FOGT01000024">
    <property type="protein sequence ID" value="SES40586.1"/>
    <property type="molecule type" value="Genomic_DNA"/>
</dbReference>
<comment type="catalytic activity">
    <reaction evidence="7">
        <text>DNA(n) + a 2'-deoxyribonucleoside 5'-triphosphate = DNA(n+1) + diphosphate</text>
        <dbReference type="Rhea" id="RHEA:22508"/>
        <dbReference type="Rhea" id="RHEA-COMP:17339"/>
        <dbReference type="Rhea" id="RHEA-COMP:17340"/>
        <dbReference type="ChEBI" id="CHEBI:33019"/>
        <dbReference type="ChEBI" id="CHEBI:61560"/>
        <dbReference type="ChEBI" id="CHEBI:173112"/>
        <dbReference type="EC" id="2.7.7.7"/>
    </reaction>
</comment>
<evidence type="ECO:0000256" key="4">
    <source>
        <dbReference type="ARBA" id="ARBA00022695"/>
    </source>
</evidence>
<keyword evidence="4" id="KW-0548">Nucleotidyltransferase</keyword>
<dbReference type="PANTHER" id="PTHR11669:SF8">
    <property type="entry name" value="DNA POLYMERASE III SUBUNIT DELTA"/>
    <property type="match status" value="1"/>
</dbReference>
<evidence type="ECO:0000259" key="8">
    <source>
        <dbReference type="Pfam" id="PF09115"/>
    </source>
</evidence>
<dbReference type="PANTHER" id="PTHR11669">
    <property type="entry name" value="REPLICATION FACTOR C / DNA POLYMERASE III GAMMA-TAU SUBUNIT"/>
    <property type="match status" value="1"/>
</dbReference>
<dbReference type="GO" id="GO:0003887">
    <property type="term" value="F:DNA-directed DNA polymerase activity"/>
    <property type="evidence" value="ECO:0007669"/>
    <property type="project" value="UniProtKB-KW"/>
</dbReference>
<evidence type="ECO:0000256" key="6">
    <source>
        <dbReference type="ARBA" id="ARBA00022932"/>
    </source>
</evidence>
<keyword evidence="10" id="KW-1185">Reference proteome</keyword>
<keyword evidence="3" id="KW-0808">Transferase</keyword>
<evidence type="ECO:0000256" key="7">
    <source>
        <dbReference type="ARBA" id="ARBA00049244"/>
    </source>
</evidence>
<dbReference type="OrthoDB" id="9810148at2"/>
<dbReference type="NCBIfam" id="TIGR00678">
    <property type="entry name" value="holB"/>
    <property type="match status" value="1"/>
</dbReference>
<evidence type="ECO:0000256" key="5">
    <source>
        <dbReference type="ARBA" id="ARBA00022705"/>
    </source>
</evidence>
<name>A0A1H9X337_9BACI</name>
<evidence type="ECO:0000256" key="2">
    <source>
        <dbReference type="ARBA" id="ARBA00014363"/>
    </source>
</evidence>
<dbReference type="NCBIfam" id="NF005972">
    <property type="entry name" value="PRK08058.1"/>
    <property type="match status" value="1"/>
</dbReference>
<dbReference type="GO" id="GO:0008408">
    <property type="term" value="F:3'-5' exonuclease activity"/>
    <property type="evidence" value="ECO:0007669"/>
    <property type="project" value="InterPro"/>
</dbReference>
<dbReference type="Pfam" id="PF09115">
    <property type="entry name" value="DNApol3-delta_C"/>
    <property type="match status" value="1"/>
</dbReference>
<dbReference type="AlphaFoldDB" id="A0A1H9X337"/>
<accession>A0A1H9X337</accession>
<organism evidence="9 10">
    <name type="scientific">Salipaludibacillus aurantiacus</name>
    <dbReference type="NCBI Taxonomy" id="1601833"/>
    <lineage>
        <taxon>Bacteria</taxon>
        <taxon>Bacillati</taxon>
        <taxon>Bacillota</taxon>
        <taxon>Bacilli</taxon>
        <taxon>Bacillales</taxon>
        <taxon>Bacillaceae</taxon>
    </lineage>
</organism>
<dbReference type="GO" id="GO:0003677">
    <property type="term" value="F:DNA binding"/>
    <property type="evidence" value="ECO:0007669"/>
    <property type="project" value="InterPro"/>
</dbReference>
<sequence length="329" mass="37834">MRNWEQLEQTQPAIVKMLTNSVEKNRLAHAYLFTGGRGTGKKEAALLLAKTFFCAQRQGAEPCQTCRECKRIESGNHPDVHIIQTDGASIKVEQIRNLKKEFSLRGVESHKKFYIVQDAEKMTDAAANSLLKFLEEPDGEALAVLLTVQIHKILKTIISRSQVLQFAPLPADLLIKKLTEHGIHEKYARTVSKMTNDLEEALQLCQEDWIAQARNKVIQLIDDLSMRPRYAFITLQEEWLPFFKEKTEVQLGIDLLMLWYRDVIRMQVDQTDQIVYIDQEDKLQDHALKLSQEKLGNNLQAIMDAKRRLDANTAPQLLMEQLLLRLQEG</sequence>
<dbReference type="GO" id="GO:0009360">
    <property type="term" value="C:DNA polymerase III complex"/>
    <property type="evidence" value="ECO:0007669"/>
    <property type="project" value="InterPro"/>
</dbReference>
<dbReference type="InterPro" id="IPR004622">
    <property type="entry name" value="DNA_pol_HolB"/>
</dbReference>
<dbReference type="FunFam" id="3.40.50.300:FF:001255">
    <property type="entry name" value="DNA polymerase III subunit delta"/>
    <property type="match status" value="1"/>
</dbReference>
<dbReference type="InterPro" id="IPR027417">
    <property type="entry name" value="P-loop_NTPase"/>
</dbReference>
<evidence type="ECO:0000256" key="1">
    <source>
        <dbReference type="ARBA" id="ARBA00012417"/>
    </source>
</evidence>
<dbReference type="Proteomes" id="UP000198571">
    <property type="component" value="Unassembled WGS sequence"/>
</dbReference>
<dbReference type="Pfam" id="PF13177">
    <property type="entry name" value="DNA_pol3_delta2"/>
    <property type="match status" value="1"/>
</dbReference>
<gene>
    <name evidence="9" type="ORF">SAMN05518684_1246</name>
</gene>
<proteinExistence type="predicted"/>
<dbReference type="EC" id="2.7.7.7" evidence="1"/>
<evidence type="ECO:0000256" key="3">
    <source>
        <dbReference type="ARBA" id="ARBA00022679"/>
    </source>
</evidence>